<dbReference type="Proteomes" id="UP000770661">
    <property type="component" value="Unassembled WGS sequence"/>
</dbReference>
<sequence length="256" mass="27976">MATGEVPNIVISRESSSVETARFFHVFVCPPQDPEGGSFCCRASLPACEGLRKAPVATKPPPSRIFSDVRMQLVSWVKKKILKLYEGSTVALAKSQQSRKDRDERNEEMHLQMTAPKKKCSTSRSLKWLIERRYPRGKTGVLGGQSGGGRQAARWLGYGGTSGVPVCRRDQENSCCGGKTVLKLCVRESRLLGAGNIHSEMAFDTDSANTGMFKSGVSGWNVHWRKPLCGCMPPPHPSEGCSEGCLRGLHGAIIWP</sequence>
<accession>A0A8J4XV60</accession>
<gene>
    <name evidence="1" type="ORF">GWK47_012410</name>
</gene>
<proteinExistence type="predicted"/>
<reference evidence="1" key="1">
    <citation type="submission" date="2020-07" db="EMBL/GenBank/DDBJ databases">
        <title>The High-quality genome of the commercially important snow crab, Chionoecetes opilio.</title>
        <authorList>
            <person name="Jeong J.-H."/>
            <person name="Ryu S."/>
        </authorList>
    </citation>
    <scope>NUCLEOTIDE SEQUENCE</scope>
    <source>
        <strain evidence="1">MADBK_172401_WGS</strain>
        <tissue evidence="1">Digestive gland</tissue>
    </source>
</reference>
<comment type="caution">
    <text evidence="1">The sequence shown here is derived from an EMBL/GenBank/DDBJ whole genome shotgun (WGS) entry which is preliminary data.</text>
</comment>
<dbReference type="EMBL" id="JACEEZ010019885">
    <property type="protein sequence ID" value="KAG0715237.1"/>
    <property type="molecule type" value="Genomic_DNA"/>
</dbReference>
<organism evidence="1 2">
    <name type="scientific">Chionoecetes opilio</name>
    <name type="common">Atlantic snow crab</name>
    <name type="synonym">Cancer opilio</name>
    <dbReference type="NCBI Taxonomy" id="41210"/>
    <lineage>
        <taxon>Eukaryota</taxon>
        <taxon>Metazoa</taxon>
        <taxon>Ecdysozoa</taxon>
        <taxon>Arthropoda</taxon>
        <taxon>Crustacea</taxon>
        <taxon>Multicrustacea</taxon>
        <taxon>Malacostraca</taxon>
        <taxon>Eumalacostraca</taxon>
        <taxon>Eucarida</taxon>
        <taxon>Decapoda</taxon>
        <taxon>Pleocyemata</taxon>
        <taxon>Brachyura</taxon>
        <taxon>Eubrachyura</taxon>
        <taxon>Majoidea</taxon>
        <taxon>Majidae</taxon>
        <taxon>Chionoecetes</taxon>
    </lineage>
</organism>
<evidence type="ECO:0000313" key="2">
    <source>
        <dbReference type="Proteomes" id="UP000770661"/>
    </source>
</evidence>
<name>A0A8J4XV60_CHIOP</name>
<evidence type="ECO:0000313" key="1">
    <source>
        <dbReference type="EMBL" id="KAG0715237.1"/>
    </source>
</evidence>
<dbReference type="AlphaFoldDB" id="A0A8J4XV60"/>
<protein>
    <submittedName>
        <fullName evidence="1">Uncharacterized protein</fullName>
    </submittedName>
</protein>
<keyword evidence="2" id="KW-1185">Reference proteome</keyword>